<dbReference type="GO" id="GO:0005829">
    <property type="term" value="C:cytosol"/>
    <property type="evidence" value="ECO:0007669"/>
    <property type="project" value="UniProtKB-ARBA"/>
</dbReference>
<dbReference type="InterPro" id="IPR001305">
    <property type="entry name" value="HSP_DnaJ_Cys-rich_dom"/>
</dbReference>
<protein>
    <submittedName>
        <fullName evidence="17">DgyrCDS2529</fullName>
    </submittedName>
</protein>
<dbReference type="PRINTS" id="PR00625">
    <property type="entry name" value="JDOMAIN"/>
</dbReference>
<dbReference type="PANTHER" id="PTHR44145">
    <property type="entry name" value="DNAJ HOMOLOG SUBFAMILY A MEMBER 3, MITOCHONDRIAL"/>
    <property type="match status" value="1"/>
</dbReference>
<keyword evidence="8" id="KW-0809">Transit peptide</keyword>
<reference evidence="17 18" key="1">
    <citation type="submission" date="2020-08" db="EMBL/GenBank/DDBJ databases">
        <authorList>
            <person name="Hejnol A."/>
        </authorList>
    </citation>
    <scope>NUCLEOTIDE SEQUENCE [LARGE SCALE GENOMIC DNA]</scope>
</reference>
<dbReference type="GO" id="GO:0043066">
    <property type="term" value="P:negative regulation of apoptotic process"/>
    <property type="evidence" value="ECO:0007669"/>
    <property type="project" value="TreeGrafter"/>
</dbReference>
<keyword evidence="7 13" id="KW-0862">Zinc</keyword>
<dbReference type="PANTHER" id="PTHR44145:SF3">
    <property type="entry name" value="DNAJ HOMOLOG SUBFAMILY A MEMBER 3, MITOCHONDRIAL"/>
    <property type="match status" value="1"/>
</dbReference>
<keyword evidence="18" id="KW-1185">Reference proteome</keyword>
<dbReference type="InterPro" id="IPR018253">
    <property type="entry name" value="DnaJ_domain_CS"/>
</dbReference>
<dbReference type="Gene3D" id="1.10.287.110">
    <property type="entry name" value="DnaJ domain"/>
    <property type="match status" value="1"/>
</dbReference>
<evidence type="ECO:0000259" key="16">
    <source>
        <dbReference type="PROSITE" id="PS51188"/>
    </source>
</evidence>
<dbReference type="FunFam" id="2.60.260.20:FF:000005">
    <property type="entry name" value="Chaperone protein dnaJ 1, mitochondrial"/>
    <property type="match status" value="1"/>
</dbReference>
<feature type="domain" description="J" evidence="15">
    <location>
        <begin position="69"/>
        <end position="134"/>
    </location>
</feature>
<evidence type="ECO:0000256" key="9">
    <source>
        <dbReference type="ARBA" id="ARBA00022990"/>
    </source>
</evidence>
<dbReference type="Proteomes" id="UP000549394">
    <property type="component" value="Unassembled WGS sequence"/>
</dbReference>
<dbReference type="GO" id="GO:0008270">
    <property type="term" value="F:zinc ion binding"/>
    <property type="evidence" value="ECO:0007669"/>
    <property type="project" value="UniProtKB-KW"/>
</dbReference>
<dbReference type="Gene3D" id="2.10.230.10">
    <property type="entry name" value="Heat shock protein DnaJ, cysteine-rich domain"/>
    <property type="match status" value="1"/>
</dbReference>
<feature type="region of interest" description="Disordered" evidence="14">
    <location>
        <begin position="429"/>
        <end position="461"/>
    </location>
</feature>
<evidence type="ECO:0000256" key="12">
    <source>
        <dbReference type="ARBA" id="ARBA00023186"/>
    </source>
</evidence>
<feature type="domain" description="CR-type" evidence="16">
    <location>
        <begin position="213"/>
        <end position="291"/>
    </location>
</feature>
<dbReference type="GO" id="GO:0009408">
    <property type="term" value="P:response to heat"/>
    <property type="evidence" value="ECO:0007669"/>
    <property type="project" value="InterPro"/>
</dbReference>
<dbReference type="GO" id="GO:0007005">
    <property type="term" value="P:mitochondrion organization"/>
    <property type="evidence" value="ECO:0007669"/>
    <property type="project" value="TreeGrafter"/>
</dbReference>
<dbReference type="Pfam" id="PF01556">
    <property type="entry name" value="DnaJ_C"/>
    <property type="match status" value="1"/>
</dbReference>
<evidence type="ECO:0000259" key="15">
    <source>
        <dbReference type="PROSITE" id="PS50076"/>
    </source>
</evidence>
<dbReference type="HAMAP" id="MF_01152">
    <property type="entry name" value="DnaJ"/>
    <property type="match status" value="1"/>
</dbReference>
<evidence type="ECO:0000256" key="11">
    <source>
        <dbReference type="ARBA" id="ARBA00023136"/>
    </source>
</evidence>
<evidence type="ECO:0000256" key="4">
    <source>
        <dbReference type="ARBA" id="ARBA00022723"/>
    </source>
</evidence>
<comment type="subcellular location">
    <subcellularLocation>
        <location evidence="2">Membrane</location>
    </subcellularLocation>
    <subcellularLocation>
        <location evidence="1">Mitochondrion</location>
    </subcellularLocation>
</comment>
<dbReference type="Pfam" id="PF00684">
    <property type="entry name" value="DnaJ_CXXCXGXG"/>
    <property type="match status" value="1"/>
</dbReference>
<keyword evidence="6 13" id="KW-0863">Zinc-finger</keyword>
<dbReference type="AlphaFoldDB" id="A0A7I8VDM2"/>
<feature type="region of interest" description="Disordered" evidence="14">
    <location>
        <begin position="477"/>
        <end position="510"/>
    </location>
</feature>
<dbReference type="GO" id="GO:0031072">
    <property type="term" value="F:heat shock protein binding"/>
    <property type="evidence" value="ECO:0007669"/>
    <property type="project" value="InterPro"/>
</dbReference>
<dbReference type="SUPFAM" id="SSF49493">
    <property type="entry name" value="HSP40/DnaJ peptide-binding domain"/>
    <property type="match status" value="1"/>
</dbReference>
<dbReference type="FunFam" id="2.10.230.10:FF:000003">
    <property type="entry name" value="dnaJ homolog subfamily A member 3, mitochondrial"/>
    <property type="match status" value="1"/>
</dbReference>
<evidence type="ECO:0000313" key="18">
    <source>
        <dbReference type="Proteomes" id="UP000549394"/>
    </source>
</evidence>
<dbReference type="GO" id="GO:0051082">
    <property type="term" value="F:unfolded protein binding"/>
    <property type="evidence" value="ECO:0007669"/>
    <property type="project" value="InterPro"/>
</dbReference>
<keyword evidence="11" id="KW-0472">Membrane</keyword>
<dbReference type="InterPro" id="IPR012724">
    <property type="entry name" value="DnaJ"/>
</dbReference>
<comment type="caution">
    <text evidence="17">The sequence shown here is derived from an EMBL/GenBank/DDBJ whole genome shotgun (WGS) entry which is preliminary data.</text>
</comment>
<dbReference type="InterPro" id="IPR036869">
    <property type="entry name" value="J_dom_sf"/>
</dbReference>
<dbReference type="GO" id="GO:0016020">
    <property type="term" value="C:membrane"/>
    <property type="evidence" value="ECO:0007669"/>
    <property type="project" value="UniProtKB-SubCell"/>
</dbReference>
<evidence type="ECO:0000256" key="14">
    <source>
        <dbReference type="SAM" id="MobiDB-lite"/>
    </source>
</evidence>
<dbReference type="Gene3D" id="2.60.260.20">
    <property type="entry name" value="Urease metallochaperone UreE, N-terminal domain"/>
    <property type="match status" value="2"/>
</dbReference>
<evidence type="ECO:0000256" key="3">
    <source>
        <dbReference type="ARBA" id="ARBA00022481"/>
    </source>
</evidence>
<keyword evidence="10" id="KW-0496">Mitochondrion</keyword>
<dbReference type="FunFam" id="1.10.287.110:FF:000034">
    <property type="entry name" value="Chaperone protein DnaJ"/>
    <property type="match status" value="1"/>
</dbReference>
<dbReference type="InterPro" id="IPR036410">
    <property type="entry name" value="HSP_DnaJ_Cys-rich_dom_sf"/>
</dbReference>
<dbReference type="SUPFAM" id="SSF57938">
    <property type="entry name" value="DnaJ/Hsp40 cysteine-rich domain"/>
    <property type="match status" value="1"/>
</dbReference>
<dbReference type="PROSITE" id="PS00636">
    <property type="entry name" value="DNAJ_1"/>
    <property type="match status" value="1"/>
</dbReference>
<dbReference type="InterPro" id="IPR002939">
    <property type="entry name" value="DnaJ_C"/>
</dbReference>
<keyword evidence="3" id="KW-0488">Methylation</keyword>
<dbReference type="InterPro" id="IPR051938">
    <property type="entry name" value="Apopto_cytoskel_mod"/>
</dbReference>
<accession>A0A7I8VDM2</accession>
<evidence type="ECO:0000256" key="2">
    <source>
        <dbReference type="ARBA" id="ARBA00004370"/>
    </source>
</evidence>
<dbReference type="InterPro" id="IPR008971">
    <property type="entry name" value="HSP40/DnaJ_pept-bd"/>
</dbReference>
<keyword evidence="4 13" id="KW-0479">Metal-binding</keyword>
<evidence type="ECO:0000256" key="10">
    <source>
        <dbReference type="ARBA" id="ARBA00023128"/>
    </source>
</evidence>
<evidence type="ECO:0000256" key="6">
    <source>
        <dbReference type="ARBA" id="ARBA00022771"/>
    </source>
</evidence>
<dbReference type="Pfam" id="PF00226">
    <property type="entry name" value="DnaJ"/>
    <property type="match status" value="1"/>
</dbReference>
<keyword evidence="5" id="KW-0677">Repeat</keyword>
<dbReference type="PROSITE" id="PS50076">
    <property type="entry name" value="DNAJ_2"/>
    <property type="match status" value="1"/>
</dbReference>
<gene>
    <name evidence="17" type="ORF">DGYR_LOCUS2363</name>
</gene>
<evidence type="ECO:0000256" key="8">
    <source>
        <dbReference type="ARBA" id="ARBA00022946"/>
    </source>
</evidence>
<evidence type="ECO:0000256" key="7">
    <source>
        <dbReference type="ARBA" id="ARBA00022833"/>
    </source>
</evidence>
<evidence type="ECO:0000256" key="13">
    <source>
        <dbReference type="PROSITE-ProRule" id="PRU00546"/>
    </source>
</evidence>
<dbReference type="InterPro" id="IPR001623">
    <property type="entry name" value="DnaJ_domain"/>
</dbReference>
<dbReference type="CDD" id="cd10747">
    <property type="entry name" value="DnaJ_C"/>
    <property type="match status" value="1"/>
</dbReference>
<dbReference type="SMART" id="SM00271">
    <property type="entry name" value="DnaJ"/>
    <property type="match status" value="1"/>
</dbReference>
<keyword evidence="12" id="KW-0143">Chaperone</keyword>
<dbReference type="CDD" id="cd10719">
    <property type="entry name" value="DnaJ_zf"/>
    <property type="match status" value="1"/>
</dbReference>
<organism evidence="17 18">
    <name type="scientific">Dimorphilus gyrociliatus</name>
    <dbReference type="NCBI Taxonomy" id="2664684"/>
    <lineage>
        <taxon>Eukaryota</taxon>
        <taxon>Metazoa</taxon>
        <taxon>Spiralia</taxon>
        <taxon>Lophotrochozoa</taxon>
        <taxon>Annelida</taxon>
        <taxon>Polychaeta</taxon>
        <taxon>Polychaeta incertae sedis</taxon>
        <taxon>Dinophilidae</taxon>
        <taxon>Dimorphilus</taxon>
    </lineage>
</organism>
<dbReference type="PROSITE" id="PS51188">
    <property type="entry name" value="ZF_CR"/>
    <property type="match status" value="1"/>
</dbReference>
<dbReference type="EMBL" id="CAJFCJ010000003">
    <property type="protein sequence ID" value="CAD5113355.1"/>
    <property type="molecule type" value="Genomic_DNA"/>
</dbReference>
<dbReference type="SUPFAM" id="SSF46565">
    <property type="entry name" value="Chaperone J-domain"/>
    <property type="match status" value="1"/>
</dbReference>
<name>A0A7I8VDM2_9ANNE</name>
<dbReference type="OrthoDB" id="10256793at2759"/>
<dbReference type="GO" id="GO:0005739">
    <property type="term" value="C:mitochondrion"/>
    <property type="evidence" value="ECO:0007669"/>
    <property type="project" value="UniProtKB-SubCell"/>
</dbReference>
<keyword evidence="9" id="KW-0007">Acetylation</keyword>
<dbReference type="GO" id="GO:0005524">
    <property type="term" value="F:ATP binding"/>
    <property type="evidence" value="ECO:0007669"/>
    <property type="project" value="InterPro"/>
</dbReference>
<dbReference type="GO" id="GO:0005102">
    <property type="term" value="F:signaling receptor binding"/>
    <property type="evidence" value="ECO:0007669"/>
    <property type="project" value="UniProtKB-ARBA"/>
</dbReference>
<evidence type="ECO:0000256" key="5">
    <source>
        <dbReference type="ARBA" id="ARBA00022737"/>
    </source>
</evidence>
<sequence>MAAIRRTLTKFQTLNNYRVTTEFSTFALQYKGLPRIKSTQSVNNANHITTNQLFNHRQFQTSSVLSKRDYYEVLGVPKSSASKDIKKAYYKLAKKFHPDMNKNDPEAAKKFQEVSEAYEVLSDDSKRQQYDTFGMGDGQQGYGSPGAGFHQGRAGFQNFHGSIDPEELFKNMFGNAGFRMGGFDNNDFAESNFGFAAASEVSMNLTFQQAARGVNKEIELNVTDNCPRCGGRKAEPGSKTVKCHHCNGTGMETFNTGPFMMRSTCRHCRGARTILEKPCFECSGKGKTVQKKRIVVPVPAGVQDGQTVRMTVGTKEVFITFRVEKSKIFKRDGADVHADVSISLSQAILGGNIRIAGIYDDILLEIPPGTSSHTRIRLQGKGIARANSYGYGDYYVHIKINIPKKLTKEETALVKAFAEMETNIKGTVNGITSTKEGTKDNGGGGESPVKGQSMDSDENEGILKKIKRAIFGSKVMNDEDNTVSRIRKAISHEEDQISDENNDEQAREKQ</sequence>
<proteinExistence type="inferred from homology"/>
<evidence type="ECO:0000256" key="1">
    <source>
        <dbReference type="ARBA" id="ARBA00004173"/>
    </source>
</evidence>
<feature type="zinc finger region" description="CR-type" evidence="13">
    <location>
        <begin position="213"/>
        <end position="291"/>
    </location>
</feature>
<evidence type="ECO:0000313" key="17">
    <source>
        <dbReference type="EMBL" id="CAD5113355.1"/>
    </source>
</evidence>
<dbReference type="CDD" id="cd06257">
    <property type="entry name" value="DnaJ"/>
    <property type="match status" value="1"/>
</dbReference>
<dbReference type="GO" id="GO:0006457">
    <property type="term" value="P:protein folding"/>
    <property type="evidence" value="ECO:0007669"/>
    <property type="project" value="InterPro"/>
</dbReference>